<reference evidence="2 3" key="1">
    <citation type="submission" date="2023-04" db="EMBL/GenBank/DDBJ databases">
        <title>Australian commercial rhizobial inoculants.</title>
        <authorList>
            <person name="Kohlmeier M.G."/>
            <person name="O'Hara G.W."/>
            <person name="Colombi E."/>
            <person name="Ramsay J.P."/>
            <person name="Terpolilli J."/>
        </authorList>
    </citation>
    <scope>NUCLEOTIDE SEQUENCE [LARGE SCALE GENOMIC DNA]</scope>
    <source>
        <strain evidence="2 3">CB627</strain>
    </source>
</reference>
<evidence type="ECO:0000313" key="2">
    <source>
        <dbReference type="EMBL" id="WFU68288.1"/>
    </source>
</evidence>
<dbReference type="InterPro" id="IPR050789">
    <property type="entry name" value="Diverse_Enzym_Activities"/>
</dbReference>
<dbReference type="Proteomes" id="UP001221546">
    <property type="component" value="Chromosome"/>
</dbReference>
<dbReference type="Pfam" id="PF00144">
    <property type="entry name" value="Beta-lactamase"/>
    <property type="match status" value="1"/>
</dbReference>
<evidence type="ECO:0000259" key="1">
    <source>
        <dbReference type="Pfam" id="PF00144"/>
    </source>
</evidence>
<dbReference type="RefSeq" id="WP_310885999.1">
    <property type="nucleotide sequence ID" value="NZ_CP121646.1"/>
</dbReference>
<sequence>MNKLVVAAAAAGISFESVHSAPLPEASADDVGVSQQSLAKLDEFFAREIASERVPGAVVAIARDGKLIYYKAYGQLDPPKGTSMRLDAIFALASMTKPMVAVAGLSLTEQGRLPLRAKLTDYYPQFANMKVAVPQPDGSLEFEAQSSPIYIHDLYRHTSGLTYGAPNSDQVARLYPDFAAPPIKGDKEAFIEGITKLPLAHQPGTEFEYGFSTDVLGAVVEQVSGQRLGDYLADNLWKPIGMLDATFHLSTSQRERLARPFSNDPLTGKPQSIELLGSPTRFDCGGAGAFATVGDYVRFGQMLLNGGELDGQRVLGPKTVHHMISNHLGPEIKNKVGNVEPHRAGFGFGLGVAVRISDGLSAVPGNPGEFTWTGAYGTQFFCDPKERLIVVVGTAAPGEIRKYYREQVQNIVYAAIIR</sequence>
<accession>A0ABY8JT80</accession>
<dbReference type="PANTHER" id="PTHR43283:SF3">
    <property type="entry name" value="BETA-LACTAMASE FAMILY PROTEIN (AFU_ORTHOLOGUE AFUA_5G07500)"/>
    <property type="match status" value="1"/>
</dbReference>
<dbReference type="PANTHER" id="PTHR43283">
    <property type="entry name" value="BETA-LACTAMASE-RELATED"/>
    <property type="match status" value="1"/>
</dbReference>
<feature type="domain" description="Beta-lactamase-related" evidence="1">
    <location>
        <begin position="42"/>
        <end position="398"/>
    </location>
</feature>
<name>A0ABY8JT80_9BRAD</name>
<evidence type="ECO:0000313" key="3">
    <source>
        <dbReference type="Proteomes" id="UP001221546"/>
    </source>
</evidence>
<keyword evidence="3" id="KW-1185">Reference proteome</keyword>
<dbReference type="InterPro" id="IPR001466">
    <property type="entry name" value="Beta-lactam-related"/>
</dbReference>
<dbReference type="EC" id="3.1.1.103" evidence="2"/>
<protein>
    <submittedName>
        <fullName evidence="2">Serine hydrolase</fullName>
        <ecNumber evidence="2">3.1.1.103</ecNumber>
    </submittedName>
</protein>
<dbReference type="SUPFAM" id="SSF56601">
    <property type="entry name" value="beta-lactamase/transpeptidase-like"/>
    <property type="match status" value="1"/>
</dbReference>
<gene>
    <name evidence="2" type="ORF">QA636_36380</name>
</gene>
<keyword evidence="2" id="KW-0378">Hydrolase</keyword>
<dbReference type="InterPro" id="IPR012338">
    <property type="entry name" value="Beta-lactam/transpept-like"/>
</dbReference>
<organism evidence="2 3">
    <name type="scientific">Bradyrhizobium brasilense</name>
    <dbReference type="NCBI Taxonomy" id="1419277"/>
    <lineage>
        <taxon>Bacteria</taxon>
        <taxon>Pseudomonadati</taxon>
        <taxon>Pseudomonadota</taxon>
        <taxon>Alphaproteobacteria</taxon>
        <taxon>Hyphomicrobiales</taxon>
        <taxon>Nitrobacteraceae</taxon>
        <taxon>Bradyrhizobium</taxon>
    </lineage>
</organism>
<dbReference type="GO" id="GO:0016787">
    <property type="term" value="F:hydrolase activity"/>
    <property type="evidence" value="ECO:0007669"/>
    <property type="project" value="UniProtKB-KW"/>
</dbReference>
<proteinExistence type="predicted"/>
<dbReference type="EMBL" id="CP121646">
    <property type="protein sequence ID" value="WFU68288.1"/>
    <property type="molecule type" value="Genomic_DNA"/>
</dbReference>
<dbReference type="Gene3D" id="3.40.710.10">
    <property type="entry name" value="DD-peptidase/beta-lactamase superfamily"/>
    <property type="match status" value="1"/>
</dbReference>